<sequence length="259" mass="27924">MDLGIDGRRALVCASSAGLGKACAVALAREGCDVTINGRSEERLRKAREDILLKTGRTVRTIVADLNVETERTALMAACSDLDILVNNNKGPEPGSYTGWSRDDWLAAVEANMLAPIFLIRQCLPGMRDRKFGRIVNITSARVKTPTARMAISSAPRAALTAFSKAVSVEAIADNVTLNNLLPERIDTDRQHYMAQRMVEERGGSLAEARQRIGASVPAKRMGTPEEFGDACAYLCSRQAGFITGQNIHVDGGSYAGLI</sequence>
<comment type="caution">
    <text evidence="2">The sequence shown here is derived from an EMBL/GenBank/DDBJ whole genome shotgun (WGS) entry which is preliminary data.</text>
</comment>
<dbReference type="CDD" id="cd05344">
    <property type="entry name" value="BKR_like_SDR_like"/>
    <property type="match status" value="1"/>
</dbReference>
<dbReference type="PANTHER" id="PTHR42879">
    <property type="entry name" value="3-OXOACYL-(ACYL-CARRIER-PROTEIN) REDUCTASE"/>
    <property type="match status" value="1"/>
</dbReference>
<organism evidence="2 3">
    <name type="scientific">Aquamicrobium terrae</name>
    <dbReference type="NCBI Taxonomy" id="1324945"/>
    <lineage>
        <taxon>Bacteria</taxon>
        <taxon>Pseudomonadati</taxon>
        <taxon>Pseudomonadota</taxon>
        <taxon>Alphaproteobacteria</taxon>
        <taxon>Hyphomicrobiales</taxon>
        <taxon>Phyllobacteriaceae</taxon>
        <taxon>Aquamicrobium</taxon>
    </lineage>
</organism>
<dbReference type="EC" id="1.1.1.100" evidence="2"/>
<keyword evidence="2" id="KW-0560">Oxidoreductase</keyword>
<dbReference type="EMBL" id="JBEPML010000028">
    <property type="protein sequence ID" value="MET3794718.1"/>
    <property type="molecule type" value="Genomic_DNA"/>
</dbReference>
<evidence type="ECO:0000256" key="1">
    <source>
        <dbReference type="ARBA" id="ARBA00006484"/>
    </source>
</evidence>
<gene>
    <name evidence="2" type="ORF">ABID37_004958</name>
</gene>
<evidence type="ECO:0000313" key="3">
    <source>
        <dbReference type="Proteomes" id="UP001549076"/>
    </source>
</evidence>
<dbReference type="Gene3D" id="3.40.50.720">
    <property type="entry name" value="NAD(P)-binding Rossmann-like Domain"/>
    <property type="match status" value="1"/>
</dbReference>
<comment type="similarity">
    <text evidence="1">Belongs to the short-chain dehydrogenases/reductases (SDR) family.</text>
</comment>
<dbReference type="RefSeq" id="WP_354199629.1">
    <property type="nucleotide sequence ID" value="NZ_JBEPML010000028.1"/>
</dbReference>
<dbReference type="PANTHER" id="PTHR42879:SF6">
    <property type="entry name" value="NADPH-DEPENDENT REDUCTASE BACG"/>
    <property type="match status" value="1"/>
</dbReference>
<name>A0ABV2N7E0_9HYPH</name>
<reference evidence="2 3" key="1">
    <citation type="submission" date="2024-06" db="EMBL/GenBank/DDBJ databases">
        <title>Genomic Encyclopedia of Type Strains, Phase IV (KMG-IV): sequencing the most valuable type-strain genomes for metagenomic binning, comparative biology and taxonomic classification.</title>
        <authorList>
            <person name="Goeker M."/>
        </authorList>
    </citation>
    <scope>NUCLEOTIDE SEQUENCE [LARGE SCALE GENOMIC DNA]</scope>
    <source>
        <strain evidence="2 3">DSM 27865</strain>
    </source>
</reference>
<dbReference type="GO" id="GO:0004316">
    <property type="term" value="F:3-oxoacyl-[acyl-carrier-protein] reductase (NADPH) activity"/>
    <property type="evidence" value="ECO:0007669"/>
    <property type="project" value="UniProtKB-EC"/>
</dbReference>
<dbReference type="SUPFAM" id="SSF51735">
    <property type="entry name" value="NAD(P)-binding Rossmann-fold domains"/>
    <property type="match status" value="1"/>
</dbReference>
<protein>
    <submittedName>
        <fullName evidence="2">3-oxoacyl-[acyl-carrier protein] reductase</fullName>
        <ecNumber evidence="2">1.1.1.100</ecNumber>
    </submittedName>
</protein>
<proteinExistence type="inferred from homology"/>
<keyword evidence="3" id="KW-1185">Reference proteome</keyword>
<accession>A0ABV2N7E0</accession>
<dbReference type="InterPro" id="IPR002347">
    <property type="entry name" value="SDR_fam"/>
</dbReference>
<evidence type="ECO:0000313" key="2">
    <source>
        <dbReference type="EMBL" id="MET3794718.1"/>
    </source>
</evidence>
<dbReference type="InterPro" id="IPR036291">
    <property type="entry name" value="NAD(P)-bd_dom_sf"/>
</dbReference>
<dbReference type="PRINTS" id="PR00081">
    <property type="entry name" value="GDHRDH"/>
</dbReference>
<dbReference type="InterPro" id="IPR050259">
    <property type="entry name" value="SDR"/>
</dbReference>
<dbReference type="Pfam" id="PF13561">
    <property type="entry name" value="adh_short_C2"/>
    <property type="match status" value="1"/>
</dbReference>
<dbReference type="Proteomes" id="UP001549076">
    <property type="component" value="Unassembled WGS sequence"/>
</dbReference>